<name>A0A0R0M5E3_9MICR</name>
<dbReference type="AlphaFoldDB" id="A0A0R0M5E3"/>
<gene>
    <name evidence="1" type="ORF">M153_3140004089</name>
</gene>
<evidence type="ECO:0000313" key="2">
    <source>
        <dbReference type="Proteomes" id="UP000051530"/>
    </source>
</evidence>
<evidence type="ECO:0000313" key="1">
    <source>
        <dbReference type="EMBL" id="KRH94279.1"/>
    </source>
</evidence>
<comment type="caution">
    <text evidence="1">The sequence shown here is derived from an EMBL/GenBank/DDBJ whole genome shotgun (WGS) entry which is preliminary data.</text>
</comment>
<proteinExistence type="predicted"/>
<reference evidence="1 2" key="1">
    <citation type="submission" date="2015-07" db="EMBL/GenBank/DDBJ databases">
        <title>The genome of Pseudoloma neurophilia, a relevant intracellular parasite of the zebrafish.</title>
        <authorList>
            <person name="Ndikumana S."/>
            <person name="Pelin A."/>
            <person name="Sanders J."/>
            <person name="Corradi N."/>
        </authorList>
    </citation>
    <scope>NUCLEOTIDE SEQUENCE [LARGE SCALE GENOMIC DNA]</scope>
    <source>
        <strain evidence="1 2">MK1</strain>
    </source>
</reference>
<sequence length="42" mass="5018">MLVWAKILLIRGLFKKNTNLFRKNICTIKSVKQMRKEQIILS</sequence>
<organism evidence="1 2">
    <name type="scientific">Pseudoloma neurophilia</name>
    <dbReference type="NCBI Taxonomy" id="146866"/>
    <lineage>
        <taxon>Eukaryota</taxon>
        <taxon>Fungi</taxon>
        <taxon>Fungi incertae sedis</taxon>
        <taxon>Microsporidia</taxon>
        <taxon>Pseudoloma</taxon>
    </lineage>
</organism>
<protein>
    <submittedName>
        <fullName evidence="1">Uncharacterized protein</fullName>
    </submittedName>
</protein>
<dbReference type="Proteomes" id="UP000051530">
    <property type="component" value="Unassembled WGS sequence"/>
</dbReference>
<keyword evidence="2" id="KW-1185">Reference proteome</keyword>
<dbReference type="EMBL" id="LGUB01000102">
    <property type="protein sequence ID" value="KRH94279.1"/>
    <property type="molecule type" value="Genomic_DNA"/>
</dbReference>
<dbReference type="VEuPathDB" id="MicrosporidiaDB:M153_3140004089"/>
<accession>A0A0R0M5E3</accession>